<organism evidence="1 2">
    <name type="scientific">Janibacter melonis</name>
    <dbReference type="NCBI Taxonomy" id="262209"/>
    <lineage>
        <taxon>Bacteria</taxon>
        <taxon>Bacillati</taxon>
        <taxon>Actinomycetota</taxon>
        <taxon>Actinomycetes</taxon>
        <taxon>Micrococcales</taxon>
        <taxon>Intrasporangiaceae</taxon>
        <taxon>Janibacter</taxon>
    </lineage>
</organism>
<gene>
    <name evidence="1" type="ORF">AWH69_07100</name>
</gene>
<keyword evidence="2" id="KW-1185">Reference proteome</keyword>
<dbReference type="STRING" id="262209.AWH69_07100"/>
<dbReference type="InterPro" id="IPR009351">
    <property type="entry name" value="AlkZ-like"/>
</dbReference>
<dbReference type="Proteomes" id="UP000076976">
    <property type="component" value="Unassembled WGS sequence"/>
</dbReference>
<sequence length="403" mass="44915">MSAAPGPRHLGLPAARRVALAAQGLAVPRPQRPVTVRDLGRVLDTVGLVQIDSVNVLTRSHYLPFFSRLGPYDTGLLDRMRDRAPRRMVEYWAHEASLLPPSTWPLMEHPRMRRGEEDSWGGMRRVAQEHPDLVAAVLAEVEAGRPRTAREIEAALEHDAPRAEGGWGWNWSLVKNALEHLFWTGRISSAGRTRQFERRYAGLSRVVPPADAARWLDPSQRLGPQDAYDELVRISTRALGVADVASIADYFRIRREHAVPALKRLVAAGEVEEVRVEGWSAPAYLHAAARRPRSVSGRALLSPFDSAVWHRPRLEALFDFHYRLEIYTPASKRVHGYYVLPFLLGDALVGRVDLKADRAAGVLRVHRVGWESGRGGAEDRAELDAELDLMARWLELGAVAGGA</sequence>
<protein>
    <submittedName>
        <fullName evidence="1">Cytoplasmic protein</fullName>
    </submittedName>
</protein>
<dbReference type="RefSeq" id="WP_068273540.1">
    <property type="nucleotide sequence ID" value="NZ_LQZG01000002.1"/>
</dbReference>
<proteinExistence type="predicted"/>
<comment type="caution">
    <text evidence="1">The sequence shown here is derived from an EMBL/GenBank/DDBJ whole genome shotgun (WGS) entry which is preliminary data.</text>
</comment>
<evidence type="ECO:0000313" key="1">
    <source>
        <dbReference type="EMBL" id="OAB87799.1"/>
    </source>
</evidence>
<dbReference type="EMBL" id="LQZG01000002">
    <property type="protein sequence ID" value="OAB87799.1"/>
    <property type="molecule type" value="Genomic_DNA"/>
</dbReference>
<dbReference type="AlphaFoldDB" id="A0A176QDF1"/>
<dbReference type="PANTHER" id="PTHR30528:SF0">
    <property type="entry name" value="CYTOPLASMIC PROTEIN"/>
    <property type="match status" value="1"/>
</dbReference>
<accession>A0A176QDF1</accession>
<dbReference type="PANTHER" id="PTHR30528">
    <property type="entry name" value="CYTOPLASMIC PROTEIN"/>
    <property type="match status" value="1"/>
</dbReference>
<dbReference type="Pfam" id="PF06224">
    <property type="entry name" value="AlkZ-like"/>
    <property type="match status" value="1"/>
</dbReference>
<reference evidence="1 2" key="1">
    <citation type="submission" date="2016-01" db="EMBL/GenBank/DDBJ databases">
        <title>Janibacter melonis strain CD11_4 genome sequencing and assembly.</title>
        <authorList>
            <person name="Nair G.R."/>
            <person name="Kaur G."/>
            <person name="Chander A.M."/>
            <person name="Mayilraj S."/>
        </authorList>
    </citation>
    <scope>NUCLEOTIDE SEQUENCE [LARGE SCALE GENOMIC DNA]</scope>
    <source>
        <strain evidence="1 2">CD11-4</strain>
    </source>
</reference>
<name>A0A176QDF1_9MICO</name>
<evidence type="ECO:0000313" key="2">
    <source>
        <dbReference type="Proteomes" id="UP000076976"/>
    </source>
</evidence>